<organism evidence="3 4">
    <name type="scientific">Skermania pinensis</name>
    <dbReference type="NCBI Taxonomy" id="39122"/>
    <lineage>
        <taxon>Bacteria</taxon>
        <taxon>Bacillati</taxon>
        <taxon>Actinomycetota</taxon>
        <taxon>Actinomycetes</taxon>
        <taxon>Mycobacteriales</taxon>
        <taxon>Gordoniaceae</taxon>
        <taxon>Skermania</taxon>
    </lineage>
</organism>
<dbReference type="Proteomes" id="UP000887023">
    <property type="component" value="Chromosome"/>
</dbReference>
<feature type="domain" description="Acyl-CoA thioesterase-like N-terminal HotDog" evidence="2">
    <location>
        <begin position="30"/>
        <end position="114"/>
    </location>
</feature>
<accession>A0ABX8S6R5</accession>
<feature type="compositionally biased region" description="Polar residues" evidence="1">
    <location>
        <begin position="152"/>
        <end position="164"/>
    </location>
</feature>
<evidence type="ECO:0000313" key="4">
    <source>
        <dbReference type="Proteomes" id="UP000887023"/>
    </source>
</evidence>
<keyword evidence="4" id="KW-1185">Reference proteome</keyword>
<dbReference type="InterPro" id="IPR029069">
    <property type="entry name" value="HotDog_dom_sf"/>
</dbReference>
<feature type="region of interest" description="Disordered" evidence="1">
    <location>
        <begin position="118"/>
        <end position="144"/>
    </location>
</feature>
<proteinExistence type="predicted"/>
<evidence type="ECO:0000313" key="3">
    <source>
        <dbReference type="EMBL" id="QXQ13499.1"/>
    </source>
</evidence>
<evidence type="ECO:0000259" key="2">
    <source>
        <dbReference type="Pfam" id="PF13622"/>
    </source>
</evidence>
<feature type="region of interest" description="Disordered" evidence="1">
    <location>
        <begin position="152"/>
        <end position="171"/>
    </location>
</feature>
<dbReference type="EMBL" id="CP079105">
    <property type="protein sequence ID" value="QXQ13499.1"/>
    <property type="molecule type" value="Genomic_DNA"/>
</dbReference>
<reference evidence="3" key="1">
    <citation type="submission" date="2021-07" db="EMBL/GenBank/DDBJ databases">
        <title>Candidatus Kaistella beijingensis sp. nov. isolated from a municipal wastewater treatment plant is involved in sludge foaming.</title>
        <authorList>
            <person name="Song Y."/>
            <person name="Liu S.-J."/>
        </authorList>
    </citation>
    <scope>NUCLEOTIDE SEQUENCE</scope>
    <source>
        <strain evidence="3">DSM 43998</strain>
    </source>
</reference>
<gene>
    <name evidence="3" type="ORF">KV203_17010</name>
</gene>
<dbReference type="SUPFAM" id="SSF54637">
    <property type="entry name" value="Thioesterase/thiol ester dehydrase-isomerase"/>
    <property type="match status" value="1"/>
</dbReference>
<dbReference type="InterPro" id="IPR042171">
    <property type="entry name" value="Acyl-CoA_hotdog"/>
</dbReference>
<sequence>MNSQPAPGPAYFAADTDPAVLIPTRWALGSWSADQVHGMAVCGALARGAELALAEHGRADLHPVRIAVDMFAPVRMQPIRWTTDIVRDGSRLCLIDVALLQDDRRVARAAVTFVKPSEAAPGHTWNPTVAPTPPSPDLAPESERPRIPFFRSTSDWSQDIPTHQNADRKESWSTPIPVVVGEKPSGFQSAAAVADGASMLTNWGTAGVGYINSDVTLALTREPTGYQIGLSAIDRVESAGAMVGTVRMFDRQGTFGSVLITAISNAKRAIDFTSRGFPGTRRRDRPE</sequence>
<dbReference type="InterPro" id="IPR049449">
    <property type="entry name" value="TesB_ACOT8-like_N"/>
</dbReference>
<dbReference type="Pfam" id="PF13622">
    <property type="entry name" value="4HBT_3"/>
    <property type="match status" value="1"/>
</dbReference>
<dbReference type="CDD" id="cd03440">
    <property type="entry name" value="hot_dog"/>
    <property type="match status" value="1"/>
</dbReference>
<dbReference type="Gene3D" id="2.40.160.210">
    <property type="entry name" value="Acyl-CoA thioesterase, double hotdog domain"/>
    <property type="match status" value="1"/>
</dbReference>
<dbReference type="RefSeq" id="WP_066474169.1">
    <property type="nucleotide sequence ID" value="NZ_CBCRUZ010000007.1"/>
</dbReference>
<protein>
    <submittedName>
        <fullName evidence="3">Thioesterase family protein</fullName>
    </submittedName>
</protein>
<evidence type="ECO:0000256" key="1">
    <source>
        <dbReference type="SAM" id="MobiDB-lite"/>
    </source>
</evidence>
<name>A0ABX8S6R5_9ACTN</name>